<dbReference type="STRING" id="290338.CKO_01077"/>
<name>A8AFF7_CITK8</name>
<dbReference type="EMBL" id="CP000822">
    <property type="protein sequence ID" value="ABV12220.1"/>
    <property type="molecule type" value="Genomic_DNA"/>
</dbReference>
<evidence type="ECO:0000313" key="1">
    <source>
        <dbReference type="EMBL" id="ABV12220.1"/>
    </source>
</evidence>
<organism evidence="1 2">
    <name type="scientific">Citrobacter koseri (strain ATCC BAA-895 / CDC 4225-83 / SGSC4696)</name>
    <dbReference type="NCBI Taxonomy" id="290338"/>
    <lineage>
        <taxon>Bacteria</taxon>
        <taxon>Pseudomonadati</taxon>
        <taxon>Pseudomonadota</taxon>
        <taxon>Gammaproteobacteria</taxon>
        <taxon>Enterobacterales</taxon>
        <taxon>Enterobacteriaceae</taxon>
        <taxon>Citrobacter</taxon>
    </lineage>
</organism>
<dbReference type="AlphaFoldDB" id="A8AFF7"/>
<protein>
    <submittedName>
        <fullName evidence="1">Uncharacterized protein</fullName>
    </submittedName>
</protein>
<sequence length="119" mass="13774">MPEHAAVNRRNSPHNALFLSCLSASGFSLPVRRLIFGIREVGSHFIDIKYNEHLYKPVLRRLISPSAIKIKEVFKIYYLVFISSIYLFTREKILYYNIYAQKAGDTDGIIAFIDSQNIF</sequence>
<accession>A8AFF7</accession>
<keyword evidence="2" id="KW-1185">Reference proteome</keyword>
<dbReference type="HOGENOM" id="CLU_2057221_0_0_6"/>
<evidence type="ECO:0000313" key="2">
    <source>
        <dbReference type="Proteomes" id="UP000008148"/>
    </source>
</evidence>
<gene>
    <name evidence="1" type="ordered locus">CKO_01077</name>
</gene>
<dbReference type="Proteomes" id="UP000008148">
    <property type="component" value="Chromosome"/>
</dbReference>
<proteinExistence type="predicted"/>
<reference evidence="1 2" key="1">
    <citation type="submission" date="2007-08" db="EMBL/GenBank/DDBJ databases">
        <authorList>
            <consortium name="The Citrobacter koseri Genome Sequencing Project"/>
            <person name="McClelland M."/>
            <person name="Sanderson E.K."/>
            <person name="Porwollik S."/>
            <person name="Spieth J."/>
            <person name="Clifton W.S."/>
            <person name="Latreille P."/>
            <person name="Courtney L."/>
            <person name="Wang C."/>
            <person name="Pepin K."/>
            <person name="Bhonagiri V."/>
            <person name="Nash W."/>
            <person name="Johnson M."/>
            <person name="Thiruvilangam P."/>
            <person name="Wilson R."/>
        </authorList>
    </citation>
    <scope>NUCLEOTIDE SEQUENCE [LARGE SCALE GENOMIC DNA]</scope>
    <source>
        <strain evidence="2">ATCC BAA-895 / CDC 4225-83 / SGSC4696</strain>
    </source>
</reference>
<dbReference type="KEGG" id="cko:CKO_01077"/>